<dbReference type="PANTHER" id="PTHR36779">
    <property type="entry name" value="OSJNBA0083N12.13 PROTEIN"/>
    <property type="match status" value="1"/>
</dbReference>
<dbReference type="EMBL" id="JADFTS010000003">
    <property type="protein sequence ID" value="KAF9617395.1"/>
    <property type="molecule type" value="Genomic_DNA"/>
</dbReference>
<name>A0A835M365_9MAGN</name>
<dbReference type="AlphaFoldDB" id="A0A835M365"/>
<protein>
    <submittedName>
        <fullName evidence="3">Uncharacterized protein</fullName>
    </submittedName>
</protein>
<organism evidence="3 4">
    <name type="scientific">Coptis chinensis</name>
    <dbReference type="NCBI Taxonomy" id="261450"/>
    <lineage>
        <taxon>Eukaryota</taxon>
        <taxon>Viridiplantae</taxon>
        <taxon>Streptophyta</taxon>
        <taxon>Embryophyta</taxon>
        <taxon>Tracheophyta</taxon>
        <taxon>Spermatophyta</taxon>
        <taxon>Magnoliopsida</taxon>
        <taxon>Ranunculales</taxon>
        <taxon>Ranunculaceae</taxon>
        <taxon>Coptidoideae</taxon>
        <taxon>Coptis</taxon>
    </lineage>
</organism>
<feature type="transmembrane region" description="Helical" evidence="2">
    <location>
        <begin position="213"/>
        <end position="236"/>
    </location>
</feature>
<dbReference type="PANTHER" id="PTHR36779:SF1">
    <property type="entry name" value="OS04G0600400 PROTEIN"/>
    <property type="match status" value="1"/>
</dbReference>
<evidence type="ECO:0000313" key="4">
    <source>
        <dbReference type="Proteomes" id="UP000631114"/>
    </source>
</evidence>
<keyword evidence="2" id="KW-0472">Membrane</keyword>
<comment type="caution">
    <text evidence="3">The sequence shown here is derived from an EMBL/GenBank/DDBJ whole genome shotgun (WGS) entry which is preliminary data.</text>
</comment>
<keyword evidence="2" id="KW-0812">Transmembrane</keyword>
<evidence type="ECO:0000256" key="1">
    <source>
        <dbReference type="SAM" id="MobiDB-lite"/>
    </source>
</evidence>
<keyword evidence="2" id="KW-1133">Transmembrane helix</keyword>
<reference evidence="3 4" key="1">
    <citation type="submission" date="2020-10" db="EMBL/GenBank/DDBJ databases">
        <title>The Coptis chinensis genome and diversification of protoberbering-type alkaloids.</title>
        <authorList>
            <person name="Wang B."/>
            <person name="Shu S."/>
            <person name="Song C."/>
            <person name="Liu Y."/>
        </authorList>
    </citation>
    <scope>NUCLEOTIDE SEQUENCE [LARGE SCALE GENOMIC DNA]</scope>
    <source>
        <strain evidence="3">HL-2020</strain>
        <tissue evidence="3">Leaf</tissue>
    </source>
</reference>
<dbReference type="Proteomes" id="UP000631114">
    <property type="component" value="Unassembled WGS sequence"/>
</dbReference>
<accession>A0A835M365</accession>
<proteinExistence type="predicted"/>
<dbReference type="OrthoDB" id="1922696at2759"/>
<keyword evidence="4" id="KW-1185">Reference proteome</keyword>
<feature type="transmembrane region" description="Helical" evidence="2">
    <location>
        <begin position="267"/>
        <end position="285"/>
    </location>
</feature>
<sequence length="297" mass="33725">MDTHTQQQPPPNVPKISNHKPKSNPFSFNSITILTTLFAIGVVYIIENFYDIPIPISISSQCKIVSTSVDLRSSKVCELGLLNYKAKNVFYPSESIKFRCRYDYYWASVFKVEYKEYSSGRMRHALAEAPKEALPIDCRPSFDAAWLTKEKFKVNGTYNCRYTPGISQVDIYSDSLFNCHAKDPSIAEMIKRYSILLTRMAYSLLLGEERSTSVVLASLAGVFVGMLTAFMSINLVRLLKIPKPRSVKNSEATRLCSAVHLTRLRRVCFLVAYLSLIGWFTIQYGKVLGLTKIFLNF</sequence>
<feature type="region of interest" description="Disordered" evidence="1">
    <location>
        <begin position="1"/>
        <end position="21"/>
    </location>
</feature>
<evidence type="ECO:0000256" key="2">
    <source>
        <dbReference type="SAM" id="Phobius"/>
    </source>
</evidence>
<evidence type="ECO:0000313" key="3">
    <source>
        <dbReference type="EMBL" id="KAF9617395.1"/>
    </source>
</evidence>
<gene>
    <name evidence="3" type="ORF">IFM89_036316</name>
</gene>
<feature type="transmembrane region" description="Helical" evidence="2">
    <location>
        <begin position="26"/>
        <end position="46"/>
    </location>
</feature>